<protein>
    <recommendedName>
        <fullName evidence="10">Bidirectional sugar transporter SWEET</fullName>
    </recommendedName>
</protein>
<evidence type="ECO:0000256" key="8">
    <source>
        <dbReference type="ARBA" id="ARBA00022989"/>
    </source>
</evidence>
<comment type="subcellular location">
    <subcellularLocation>
        <location evidence="1">Cell membrane</location>
        <topology evidence="1">Multi-pass membrane protein</topology>
    </subcellularLocation>
</comment>
<dbReference type="AlphaFoldDB" id="A0A2I0AS93"/>
<feature type="transmembrane region" description="Helical" evidence="10">
    <location>
        <begin position="55"/>
        <end position="75"/>
    </location>
</feature>
<evidence type="ECO:0000256" key="9">
    <source>
        <dbReference type="ARBA" id="ARBA00023136"/>
    </source>
</evidence>
<feature type="transmembrane region" description="Helical" evidence="10">
    <location>
        <begin position="81"/>
        <end position="107"/>
    </location>
</feature>
<organism evidence="11 12">
    <name type="scientific">Apostasia shenzhenica</name>
    <dbReference type="NCBI Taxonomy" id="1088818"/>
    <lineage>
        <taxon>Eukaryota</taxon>
        <taxon>Viridiplantae</taxon>
        <taxon>Streptophyta</taxon>
        <taxon>Embryophyta</taxon>
        <taxon>Tracheophyta</taxon>
        <taxon>Spermatophyta</taxon>
        <taxon>Magnoliopsida</taxon>
        <taxon>Liliopsida</taxon>
        <taxon>Asparagales</taxon>
        <taxon>Orchidaceae</taxon>
        <taxon>Apostasioideae</taxon>
        <taxon>Apostasia</taxon>
    </lineage>
</organism>
<dbReference type="OrthoDB" id="409725at2759"/>
<evidence type="ECO:0000256" key="1">
    <source>
        <dbReference type="ARBA" id="ARBA00004651"/>
    </source>
</evidence>
<evidence type="ECO:0000256" key="2">
    <source>
        <dbReference type="ARBA" id="ARBA00007809"/>
    </source>
</evidence>
<keyword evidence="8 10" id="KW-1133">Transmembrane helix</keyword>
<dbReference type="InterPro" id="IPR004316">
    <property type="entry name" value="SWEET_rpt"/>
</dbReference>
<reference evidence="11 12" key="1">
    <citation type="journal article" date="2017" name="Nature">
        <title>The Apostasia genome and the evolution of orchids.</title>
        <authorList>
            <person name="Zhang G.Q."/>
            <person name="Liu K.W."/>
            <person name="Li Z."/>
            <person name="Lohaus R."/>
            <person name="Hsiao Y.Y."/>
            <person name="Niu S.C."/>
            <person name="Wang J.Y."/>
            <person name="Lin Y.C."/>
            <person name="Xu Q."/>
            <person name="Chen L.J."/>
            <person name="Yoshida K."/>
            <person name="Fujiwara S."/>
            <person name="Wang Z.W."/>
            <person name="Zhang Y.Q."/>
            <person name="Mitsuda N."/>
            <person name="Wang M."/>
            <person name="Liu G.H."/>
            <person name="Pecoraro L."/>
            <person name="Huang H.X."/>
            <person name="Xiao X.J."/>
            <person name="Lin M."/>
            <person name="Wu X.Y."/>
            <person name="Wu W.L."/>
            <person name="Chen Y.Y."/>
            <person name="Chang S.B."/>
            <person name="Sakamoto S."/>
            <person name="Ohme-Takagi M."/>
            <person name="Yagi M."/>
            <person name="Zeng S.J."/>
            <person name="Shen C.Y."/>
            <person name="Yeh C.M."/>
            <person name="Luo Y.B."/>
            <person name="Tsai W.C."/>
            <person name="Van de Peer Y."/>
            <person name="Liu Z.J."/>
        </authorList>
    </citation>
    <scope>NUCLEOTIDE SEQUENCE [LARGE SCALE GENOMIC DNA]</scope>
    <source>
        <strain evidence="12">cv. Shenzhen</strain>
        <tissue evidence="11">Stem</tissue>
    </source>
</reference>
<comment type="similarity">
    <text evidence="2 10">Belongs to the SWEET sugar transporter family.</text>
</comment>
<evidence type="ECO:0000256" key="5">
    <source>
        <dbReference type="ARBA" id="ARBA00022597"/>
    </source>
</evidence>
<evidence type="ECO:0000256" key="6">
    <source>
        <dbReference type="ARBA" id="ARBA00022692"/>
    </source>
</evidence>
<dbReference type="Proteomes" id="UP000236161">
    <property type="component" value="Unassembled WGS sequence"/>
</dbReference>
<accession>A0A2I0AS93</accession>
<keyword evidence="6 10" id="KW-0812">Transmembrane</keyword>
<sequence>MTLLSTSLWTYYGLLKPDGLLVVTVNGTGTVLQAIYVLLYLFYAPKETRRRMAKWVGLLNLGAVGVVILITYFAIKGNSRLLAIGSICAALTVGMYAAPLSAMALVVKTKSVEYMPFTLSFFLFLNGGIWTIYSAFIKDYFIGVPNVVGFVLGSAQLAVYGIYRHKKSRDNRSEESDSEKAEEGSARLMMGHIETQNNDFLTTTRRLSKGSSLPKPSVTRQNSFSTIIKTISLTPYELQAVWRTDGRSAL</sequence>
<keyword evidence="4" id="KW-1003">Cell membrane</keyword>
<comment type="caution">
    <text evidence="10">Lacks conserved residue(s) required for the propagation of feature annotation.</text>
</comment>
<keyword evidence="12" id="KW-1185">Reference proteome</keyword>
<keyword evidence="9 10" id="KW-0472">Membrane</keyword>
<comment type="function">
    <text evidence="10">Mediates both low-affinity uptake and efflux of sugar across the membrane.</text>
</comment>
<feature type="transmembrane region" description="Helical" evidence="10">
    <location>
        <begin position="114"/>
        <end position="136"/>
    </location>
</feature>
<evidence type="ECO:0000313" key="11">
    <source>
        <dbReference type="EMBL" id="PKA58419.1"/>
    </source>
</evidence>
<feature type="transmembrane region" description="Helical" evidence="10">
    <location>
        <begin position="20"/>
        <end position="43"/>
    </location>
</feature>
<keyword evidence="7" id="KW-0677">Repeat</keyword>
<dbReference type="GO" id="GO:0005886">
    <property type="term" value="C:plasma membrane"/>
    <property type="evidence" value="ECO:0007669"/>
    <property type="project" value="UniProtKB-SubCell"/>
</dbReference>
<evidence type="ECO:0000256" key="7">
    <source>
        <dbReference type="ARBA" id="ARBA00022737"/>
    </source>
</evidence>
<dbReference type="PANTHER" id="PTHR10791:SF142">
    <property type="entry name" value="BIDIRECTIONAL SUGAR TRANSPORTER SWEET16"/>
    <property type="match status" value="1"/>
</dbReference>
<gene>
    <name evidence="11" type="primary">SWEET16</name>
    <name evidence="11" type="ORF">AXF42_Ash013925</name>
</gene>
<dbReference type="Gene3D" id="1.20.1280.290">
    <property type="match status" value="2"/>
</dbReference>
<evidence type="ECO:0000313" key="12">
    <source>
        <dbReference type="Proteomes" id="UP000236161"/>
    </source>
</evidence>
<dbReference type="GO" id="GO:0051119">
    <property type="term" value="F:sugar transmembrane transporter activity"/>
    <property type="evidence" value="ECO:0007669"/>
    <property type="project" value="InterPro"/>
</dbReference>
<dbReference type="Pfam" id="PF03083">
    <property type="entry name" value="MtN3_slv"/>
    <property type="match status" value="2"/>
</dbReference>
<evidence type="ECO:0000256" key="3">
    <source>
        <dbReference type="ARBA" id="ARBA00022448"/>
    </source>
</evidence>
<keyword evidence="3 10" id="KW-0813">Transport</keyword>
<dbReference type="InterPro" id="IPR047664">
    <property type="entry name" value="SWEET"/>
</dbReference>
<proteinExistence type="inferred from homology"/>
<feature type="transmembrane region" description="Helical" evidence="10">
    <location>
        <begin position="142"/>
        <end position="163"/>
    </location>
</feature>
<dbReference type="EMBL" id="KZ451953">
    <property type="protein sequence ID" value="PKA58419.1"/>
    <property type="molecule type" value="Genomic_DNA"/>
</dbReference>
<evidence type="ECO:0000256" key="4">
    <source>
        <dbReference type="ARBA" id="ARBA00022475"/>
    </source>
</evidence>
<dbReference type="PANTHER" id="PTHR10791">
    <property type="entry name" value="RAG1-ACTIVATING PROTEIN 1"/>
    <property type="match status" value="1"/>
</dbReference>
<evidence type="ECO:0000256" key="10">
    <source>
        <dbReference type="RuleBase" id="RU910715"/>
    </source>
</evidence>
<dbReference type="FunFam" id="1.20.1280.290:FF:000002">
    <property type="entry name" value="Bidirectional sugar transporter SWEET"/>
    <property type="match status" value="1"/>
</dbReference>
<keyword evidence="5 10" id="KW-0762">Sugar transport</keyword>
<name>A0A2I0AS93_9ASPA</name>